<feature type="domain" description="SMODS and SLOG-associating 2TM effector" evidence="2">
    <location>
        <begin position="22"/>
        <end position="152"/>
    </location>
</feature>
<dbReference type="KEGG" id="psq:PUNSTDRAFT_55702"/>
<dbReference type="eggNOG" id="ENOG502SSCN">
    <property type="taxonomic scope" value="Eukaryota"/>
</dbReference>
<organism evidence="3 4">
    <name type="scientific">Punctularia strigosozonata (strain HHB-11173)</name>
    <name type="common">White-rot fungus</name>
    <dbReference type="NCBI Taxonomy" id="741275"/>
    <lineage>
        <taxon>Eukaryota</taxon>
        <taxon>Fungi</taxon>
        <taxon>Dikarya</taxon>
        <taxon>Basidiomycota</taxon>
        <taxon>Agaricomycotina</taxon>
        <taxon>Agaricomycetes</taxon>
        <taxon>Corticiales</taxon>
        <taxon>Punctulariaceae</taxon>
        <taxon>Punctularia</taxon>
    </lineage>
</organism>
<feature type="transmembrane region" description="Helical" evidence="1">
    <location>
        <begin position="38"/>
        <end position="60"/>
    </location>
</feature>
<dbReference type="OrthoDB" id="3245801at2759"/>
<dbReference type="EMBL" id="JH687556">
    <property type="protein sequence ID" value="EIN04099.1"/>
    <property type="molecule type" value="Genomic_DNA"/>
</dbReference>
<dbReference type="OMA" id="MRENTVR"/>
<keyword evidence="1" id="KW-0472">Membrane</keyword>
<dbReference type="InterPro" id="IPR041622">
    <property type="entry name" value="SLATT_fungi"/>
</dbReference>
<dbReference type="RefSeq" id="XP_007388570.1">
    <property type="nucleotide sequence ID" value="XM_007388508.1"/>
</dbReference>
<evidence type="ECO:0000256" key="1">
    <source>
        <dbReference type="SAM" id="Phobius"/>
    </source>
</evidence>
<name>R7S2M2_PUNST</name>
<dbReference type="Proteomes" id="UP000054196">
    <property type="component" value="Unassembled WGS sequence"/>
</dbReference>
<proteinExistence type="predicted"/>
<keyword evidence="1" id="KW-1133">Transmembrane helix</keyword>
<sequence length="170" mass="18694">MTGTTTKSLTIAQRLEPTLEFAQRERAKYARKARLTGMALNVAIGSQVVLGALTTGLAAATTGRTTSVVVSVFGGASTCVATYLARVRGSGEPETSKQRVRDLDHFVREVQALMLDKGYILSRVDDHGEHIRDHYDDVIDDLRRRFEELIGNNIDNGTPEKSRMPMKTSV</sequence>
<evidence type="ECO:0000313" key="3">
    <source>
        <dbReference type="EMBL" id="EIN04099.1"/>
    </source>
</evidence>
<evidence type="ECO:0000313" key="4">
    <source>
        <dbReference type="Proteomes" id="UP000054196"/>
    </source>
</evidence>
<evidence type="ECO:0000259" key="2">
    <source>
        <dbReference type="Pfam" id="PF18142"/>
    </source>
</evidence>
<protein>
    <recommendedName>
        <fullName evidence="2">SMODS and SLOG-associating 2TM effector domain-containing protein</fullName>
    </recommendedName>
</protein>
<dbReference type="Pfam" id="PF18142">
    <property type="entry name" value="SLATT_fungal"/>
    <property type="match status" value="1"/>
</dbReference>
<dbReference type="HOGENOM" id="CLU_120610_0_0_1"/>
<accession>R7S2M2</accession>
<gene>
    <name evidence="3" type="ORF">PUNSTDRAFT_55702</name>
</gene>
<reference evidence="4" key="1">
    <citation type="journal article" date="2012" name="Science">
        <title>The Paleozoic origin of enzymatic lignin decomposition reconstructed from 31 fungal genomes.</title>
        <authorList>
            <person name="Floudas D."/>
            <person name="Binder M."/>
            <person name="Riley R."/>
            <person name="Barry K."/>
            <person name="Blanchette R.A."/>
            <person name="Henrissat B."/>
            <person name="Martinez A.T."/>
            <person name="Otillar R."/>
            <person name="Spatafora J.W."/>
            <person name="Yadav J.S."/>
            <person name="Aerts A."/>
            <person name="Benoit I."/>
            <person name="Boyd A."/>
            <person name="Carlson A."/>
            <person name="Copeland A."/>
            <person name="Coutinho P.M."/>
            <person name="de Vries R.P."/>
            <person name="Ferreira P."/>
            <person name="Findley K."/>
            <person name="Foster B."/>
            <person name="Gaskell J."/>
            <person name="Glotzer D."/>
            <person name="Gorecki P."/>
            <person name="Heitman J."/>
            <person name="Hesse C."/>
            <person name="Hori C."/>
            <person name="Igarashi K."/>
            <person name="Jurgens J.A."/>
            <person name="Kallen N."/>
            <person name="Kersten P."/>
            <person name="Kohler A."/>
            <person name="Kuees U."/>
            <person name="Kumar T.K.A."/>
            <person name="Kuo A."/>
            <person name="LaButti K."/>
            <person name="Larrondo L.F."/>
            <person name="Lindquist E."/>
            <person name="Ling A."/>
            <person name="Lombard V."/>
            <person name="Lucas S."/>
            <person name="Lundell T."/>
            <person name="Martin R."/>
            <person name="McLaughlin D.J."/>
            <person name="Morgenstern I."/>
            <person name="Morin E."/>
            <person name="Murat C."/>
            <person name="Nagy L.G."/>
            <person name="Nolan M."/>
            <person name="Ohm R.A."/>
            <person name="Patyshakuliyeva A."/>
            <person name="Rokas A."/>
            <person name="Ruiz-Duenas F.J."/>
            <person name="Sabat G."/>
            <person name="Salamov A."/>
            <person name="Samejima M."/>
            <person name="Schmutz J."/>
            <person name="Slot J.C."/>
            <person name="St John F."/>
            <person name="Stenlid J."/>
            <person name="Sun H."/>
            <person name="Sun S."/>
            <person name="Syed K."/>
            <person name="Tsang A."/>
            <person name="Wiebenga A."/>
            <person name="Young D."/>
            <person name="Pisabarro A."/>
            <person name="Eastwood D.C."/>
            <person name="Martin F."/>
            <person name="Cullen D."/>
            <person name="Grigoriev I.V."/>
            <person name="Hibbett D.S."/>
        </authorList>
    </citation>
    <scope>NUCLEOTIDE SEQUENCE [LARGE SCALE GENOMIC DNA]</scope>
    <source>
        <strain evidence="4">HHB-11173 SS5</strain>
    </source>
</reference>
<keyword evidence="1" id="KW-0812">Transmembrane</keyword>
<dbReference type="NCBIfam" id="NF033635">
    <property type="entry name" value="SLATT_fungal"/>
    <property type="match status" value="1"/>
</dbReference>
<dbReference type="GeneID" id="18884023"/>
<feature type="transmembrane region" description="Helical" evidence="1">
    <location>
        <begin position="66"/>
        <end position="85"/>
    </location>
</feature>
<dbReference type="AlphaFoldDB" id="R7S2M2"/>
<keyword evidence="4" id="KW-1185">Reference proteome</keyword>